<feature type="transmembrane region" description="Helical" evidence="1">
    <location>
        <begin position="198"/>
        <end position="215"/>
    </location>
</feature>
<proteinExistence type="predicted"/>
<keyword evidence="1" id="KW-0472">Membrane</keyword>
<feature type="transmembrane region" description="Helical" evidence="1">
    <location>
        <begin position="286"/>
        <end position="305"/>
    </location>
</feature>
<feature type="transmembrane region" description="Helical" evidence="1">
    <location>
        <begin position="377"/>
        <end position="401"/>
    </location>
</feature>
<gene>
    <name evidence="2" type="ORF">E4L95_20060</name>
</gene>
<feature type="transmembrane region" description="Helical" evidence="1">
    <location>
        <begin position="74"/>
        <end position="96"/>
    </location>
</feature>
<sequence>MAATARLGAHLRAILREARWVAGDPLLASVLRLGAAIIVAAGPWLVSVTALAIISVTMTPVMGFAAVEDLRLTVVYAFCIAPLAAGPIGAIAAHRVSAALEAGRPATVAELFLSAAALSSAVAQVIAILACLLLGIEPVGVAIGFVFLTGTAALLWTSFAVLAALRAFGFLIAAFTGGMALSVACALVAASRGPTTEILIWCLAAGLSFCVALSIRHVQRLCPSSYATLRTTSLDLLAQLRAHAVLCAGVLFAICGVWIDKWVFWFGPDGVRSAAGYLHASGYDSVMFLAHLSVIPSYAALLIFHHGDLVAAIDRFHAALEDRTTYALLQERLQDLVRTAWSGVFTIVVVQSAVTVGLVLMSPLLERSLDFSFDQFLMLRIGFIGCLFHAVMFLCCALLLVANRTAHFALIQGAFLVLNLGLSIGLSLVLGISAYAFFCSALIAGAVAFYAAYRALSDYDYHLFLGENDSLYSK</sequence>
<feature type="transmembrane region" description="Helical" evidence="1">
    <location>
        <begin position="236"/>
        <end position="259"/>
    </location>
</feature>
<feature type="transmembrane region" description="Helical" evidence="1">
    <location>
        <begin position="142"/>
        <end position="163"/>
    </location>
</feature>
<protein>
    <recommendedName>
        <fullName evidence="4">Exopolysaccharide Pel transporter PelG</fullName>
    </recommendedName>
</protein>
<feature type="transmembrane region" description="Helical" evidence="1">
    <location>
        <begin position="408"/>
        <end position="428"/>
    </location>
</feature>
<keyword evidence="1" id="KW-1133">Transmembrane helix</keyword>
<feature type="transmembrane region" description="Helical" evidence="1">
    <location>
        <begin position="340"/>
        <end position="365"/>
    </location>
</feature>
<evidence type="ECO:0008006" key="4">
    <source>
        <dbReference type="Google" id="ProtNLM"/>
    </source>
</evidence>
<dbReference type="Pfam" id="PF16933">
    <property type="entry name" value="PelG"/>
    <property type="match status" value="1"/>
</dbReference>
<organism evidence="2 3">
    <name type="scientific">Paracoccus liaowanqingii</name>
    <dbReference type="NCBI Taxonomy" id="2560053"/>
    <lineage>
        <taxon>Bacteria</taxon>
        <taxon>Pseudomonadati</taxon>
        <taxon>Pseudomonadota</taxon>
        <taxon>Alphaproteobacteria</taxon>
        <taxon>Rhodobacterales</taxon>
        <taxon>Paracoccaceae</taxon>
        <taxon>Paracoccus</taxon>
    </lineage>
</organism>
<dbReference type="Proteomes" id="UP000297972">
    <property type="component" value="Unassembled WGS sequence"/>
</dbReference>
<evidence type="ECO:0000313" key="2">
    <source>
        <dbReference type="EMBL" id="TGN44744.1"/>
    </source>
</evidence>
<feature type="transmembrane region" description="Helical" evidence="1">
    <location>
        <begin position="108"/>
        <end position="136"/>
    </location>
</feature>
<dbReference type="RefSeq" id="WP_135819060.1">
    <property type="nucleotide sequence ID" value="NZ_SRPG01000326.1"/>
</dbReference>
<dbReference type="OrthoDB" id="37830at2"/>
<comment type="caution">
    <text evidence="2">The sequence shown here is derived from an EMBL/GenBank/DDBJ whole genome shotgun (WGS) entry which is preliminary data.</text>
</comment>
<evidence type="ECO:0000256" key="1">
    <source>
        <dbReference type="SAM" id="Phobius"/>
    </source>
</evidence>
<dbReference type="InterPro" id="IPR031617">
    <property type="entry name" value="PelG"/>
</dbReference>
<keyword evidence="3" id="KW-1185">Reference proteome</keyword>
<evidence type="ECO:0000313" key="3">
    <source>
        <dbReference type="Proteomes" id="UP000297972"/>
    </source>
</evidence>
<feature type="transmembrane region" description="Helical" evidence="1">
    <location>
        <begin position="33"/>
        <end position="54"/>
    </location>
</feature>
<reference evidence="2 3" key="1">
    <citation type="submission" date="2019-03" db="EMBL/GenBank/DDBJ databases">
        <authorList>
            <person name="Li J."/>
        </authorList>
    </citation>
    <scope>NUCLEOTIDE SEQUENCE [LARGE SCALE GENOMIC DNA]</scope>
    <source>
        <strain evidence="2 3">3058</strain>
    </source>
</reference>
<feature type="transmembrane region" description="Helical" evidence="1">
    <location>
        <begin position="434"/>
        <end position="453"/>
    </location>
</feature>
<dbReference type="AlphaFoldDB" id="A0A4Z1CDI2"/>
<dbReference type="EMBL" id="SRPG01000326">
    <property type="protein sequence ID" value="TGN44744.1"/>
    <property type="molecule type" value="Genomic_DNA"/>
</dbReference>
<name>A0A4Z1CDI2_9RHOB</name>
<feature type="transmembrane region" description="Helical" evidence="1">
    <location>
        <begin position="170"/>
        <end position="192"/>
    </location>
</feature>
<accession>A0A4Z1CDI2</accession>
<keyword evidence="1" id="KW-0812">Transmembrane</keyword>